<dbReference type="InterPro" id="IPR027417">
    <property type="entry name" value="P-loop_NTPase"/>
</dbReference>
<organism evidence="2 3">
    <name type="scientific">Streptomyces durmitorensis</name>
    <dbReference type="NCBI Taxonomy" id="319947"/>
    <lineage>
        <taxon>Bacteria</taxon>
        <taxon>Bacillati</taxon>
        <taxon>Actinomycetota</taxon>
        <taxon>Actinomycetes</taxon>
        <taxon>Kitasatosporales</taxon>
        <taxon>Streptomycetaceae</taxon>
        <taxon>Streptomyces</taxon>
    </lineage>
</organism>
<evidence type="ECO:0000313" key="2">
    <source>
        <dbReference type="EMBL" id="UQT55455.1"/>
    </source>
</evidence>
<sequence>MWDVFLSYSRQDAGHVRRLHEELIAAGLTVFTDESAVAGFAGISDTIRRALADSRVLLAYYSTGYPERPACQWELTAAFLAGLSEGDPRRRVLVVNPEPDTAHIHPVELRDTRHGVPETLVADVLAHLRQVPDPMLLGSAPPRVHGQLPAAIGEFTGRLPELWRLHSALHVQEAPLVTGRTSARPVQLRGMPGIGKTRLAREYALRFGAAFPGGVHWARADTPQPPQTPDGPCLYVVDDVPHGLSPRAVTELTSPHPLVRTLLITRSRAYGGHGEHLDLEPLPELAAAVLAGAPEIAEAAAGHPGALGLLGRAVGAGQDAAALASRLYEPGRSLLDLLAGDELTADHVRDALAAPAEAQDVLRCALALSPLPVTAETAATVLAVADRLPRAVAQRRASAGLAELTARGLLTPLPHHLHPVTAHSWLHHEGDSARAETLRRAVLSSLGATAATLDGPGLPVPGVRKESMPMTVSEAERMAAFDLQVELVSRIGVQQLPDGSGSLREALTSLNSLFPFTRDTLHRYNIGLEPSTAPSVQSVADHLLNEILRPFMTRWHPLLKAWEAHRLPQTSPLDHEGAWDHADTFRTDLNALREPLRVATASLAGISGAEFGISAEV</sequence>
<accession>A0ABY4PNS7</accession>
<evidence type="ECO:0000313" key="3">
    <source>
        <dbReference type="Proteomes" id="UP000829992"/>
    </source>
</evidence>
<proteinExistence type="predicted"/>
<dbReference type="RefSeq" id="WP_249586944.1">
    <property type="nucleotide sequence ID" value="NZ_BAAAQL010000008.1"/>
</dbReference>
<protein>
    <submittedName>
        <fullName evidence="2">Toll/interleukin-1 receptor domain-containing protein</fullName>
    </submittedName>
</protein>
<reference evidence="2 3" key="1">
    <citation type="submission" date="2022-05" db="EMBL/GenBank/DDBJ databases">
        <authorList>
            <person name="Zhou X."/>
            <person name="Li K."/>
            <person name="Man Y."/>
        </authorList>
    </citation>
    <scope>NUCLEOTIDE SEQUENCE [LARGE SCALE GENOMIC DNA]</scope>
    <source>
        <strain evidence="2 3">MS405</strain>
    </source>
</reference>
<dbReference type="SUPFAM" id="SSF52200">
    <property type="entry name" value="Toll/Interleukin receptor TIR domain"/>
    <property type="match status" value="1"/>
</dbReference>
<gene>
    <name evidence="2" type="ORF">M4V62_10325</name>
</gene>
<feature type="domain" description="TIR" evidence="1">
    <location>
        <begin position="1"/>
        <end position="132"/>
    </location>
</feature>
<dbReference type="InterPro" id="IPR035897">
    <property type="entry name" value="Toll_tir_struct_dom_sf"/>
</dbReference>
<dbReference type="Pfam" id="PF13676">
    <property type="entry name" value="TIR_2"/>
    <property type="match status" value="1"/>
</dbReference>
<dbReference type="PROSITE" id="PS50104">
    <property type="entry name" value="TIR"/>
    <property type="match status" value="1"/>
</dbReference>
<keyword evidence="2" id="KW-0675">Receptor</keyword>
<dbReference type="SUPFAM" id="SSF52540">
    <property type="entry name" value="P-loop containing nucleoside triphosphate hydrolases"/>
    <property type="match status" value="1"/>
</dbReference>
<dbReference type="Proteomes" id="UP000829992">
    <property type="component" value="Chromosome"/>
</dbReference>
<dbReference type="Gene3D" id="3.40.50.300">
    <property type="entry name" value="P-loop containing nucleotide triphosphate hydrolases"/>
    <property type="match status" value="1"/>
</dbReference>
<evidence type="ECO:0000259" key="1">
    <source>
        <dbReference type="PROSITE" id="PS50104"/>
    </source>
</evidence>
<dbReference type="EMBL" id="CP097289">
    <property type="protein sequence ID" value="UQT55455.1"/>
    <property type="molecule type" value="Genomic_DNA"/>
</dbReference>
<dbReference type="InterPro" id="IPR000157">
    <property type="entry name" value="TIR_dom"/>
</dbReference>
<keyword evidence="3" id="KW-1185">Reference proteome</keyword>
<dbReference type="Gene3D" id="3.40.50.10140">
    <property type="entry name" value="Toll/interleukin-1 receptor homology (TIR) domain"/>
    <property type="match status" value="1"/>
</dbReference>
<name>A0ABY4PNS7_9ACTN</name>